<keyword evidence="3" id="KW-1185">Reference proteome</keyword>
<dbReference type="STRING" id="626523.GCWU000342_00967"/>
<dbReference type="EMBL" id="ACIP02000002">
    <property type="protein sequence ID" value="EEP28159.1"/>
    <property type="molecule type" value="Genomic_DNA"/>
</dbReference>
<evidence type="ECO:0000313" key="2">
    <source>
        <dbReference type="EMBL" id="EEP28159.1"/>
    </source>
</evidence>
<dbReference type="AlphaFoldDB" id="C4GAL6"/>
<dbReference type="Proteomes" id="UP000003494">
    <property type="component" value="Unassembled WGS sequence"/>
</dbReference>
<sequence>MNFIVQTDLYVMNSILEVYLIYSAYAIIILNFMNRQDIESLLVAATVWAIAGRQAS</sequence>
<reference evidence="2" key="1">
    <citation type="submission" date="2009-04" db="EMBL/GenBank/DDBJ databases">
        <authorList>
            <person name="Weinstock G."/>
            <person name="Sodergren E."/>
            <person name="Clifton S."/>
            <person name="Fulton L."/>
            <person name="Fulton B."/>
            <person name="Courtney L."/>
            <person name="Fronick C."/>
            <person name="Harrison M."/>
            <person name="Strong C."/>
            <person name="Farmer C."/>
            <person name="Delahaunty K."/>
            <person name="Markovic C."/>
            <person name="Hall O."/>
            <person name="Minx P."/>
            <person name="Tomlinson C."/>
            <person name="Mitreva M."/>
            <person name="Nelson J."/>
            <person name="Hou S."/>
            <person name="Wollam A."/>
            <person name="Pepin K.H."/>
            <person name="Johnson M."/>
            <person name="Bhonagiri V."/>
            <person name="Nash W.E."/>
            <person name="Warren W."/>
            <person name="Chinwalla A."/>
            <person name="Mardis E.R."/>
            <person name="Wilson R.K."/>
        </authorList>
    </citation>
    <scope>NUCLEOTIDE SEQUENCE [LARGE SCALE GENOMIC DNA]</scope>
    <source>
        <strain evidence="2">DSM 14600</strain>
    </source>
</reference>
<keyword evidence="1" id="KW-1133">Transmembrane helix</keyword>
<gene>
    <name evidence="2" type="ORF">GCWU000342_00967</name>
</gene>
<comment type="caution">
    <text evidence="2">The sequence shown here is derived from an EMBL/GenBank/DDBJ whole genome shotgun (WGS) entry which is preliminary data.</text>
</comment>
<feature type="transmembrane region" description="Helical" evidence="1">
    <location>
        <begin position="12"/>
        <end position="32"/>
    </location>
</feature>
<keyword evidence="1" id="KW-0812">Transmembrane</keyword>
<dbReference type="HOGENOM" id="CLU_3011853_0_0_9"/>
<name>C4GAL6_9FIRM</name>
<evidence type="ECO:0000256" key="1">
    <source>
        <dbReference type="SAM" id="Phobius"/>
    </source>
</evidence>
<keyword evidence="1" id="KW-0472">Membrane</keyword>
<organism evidence="2 3">
    <name type="scientific">Shuttleworthella satelles DSM 14600</name>
    <dbReference type="NCBI Taxonomy" id="626523"/>
    <lineage>
        <taxon>Bacteria</taxon>
        <taxon>Bacillati</taxon>
        <taxon>Bacillota</taxon>
        <taxon>Clostridia</taxon>
        <taxon>Lachnospirales</taxon>
        <taxon>Lachnospiraceae</taxon>
        <taxon>Shuttleworthella</taxon>
    </lineage>
</organism>
<proteinExistence type="predicted"/>
<evidence type="ECO:0000313" key="3">
    <source>
        <dbReference type="Proteomes" id="UP000003494"/>
    </source>
</evidence>
<accession>C4GAL6</accession>
<protein>
    <submittedName>
        <fullName evidence="2">Uncharacterized protein</fullName>
    </submittedName>
</protein>